<dbReference type="AlphaFoldDB" id="A0A9J7BRK2"/>
<evidence type="ECO:0000313" key="5">
    <source>
        <dbReference type="Proteomes" id="UP001059380"/>
    </source>
</evidence>
<proteinExistence type="predicted"/>
<evidence type="ECO:0000256" key="2">
    <source>
        <dbReference type="PROSITE-ProRule" id="PRU01091"/>
    </source>
</evidence>
<dbReference type="InterPro" id="IPR001867">
    <property type="entry name" value="OmpR/PhoB-type_DNA-bd"/>
</dbReference>
<organism evidence="4 5">
    <name type="scientific">Occallatibacter riparius</name>
    <dbReference type="NCBI Taxonomy" id="1002689"/>
    <lineage>
        <taxon>Bacteria</taxon>
        <taxon>Pseudomonadati</taxon>
        <taxon>Acidobacteriota</taxon>
        <taxon>Terriglobia</taxon>
        <taxon>Terriglobales</taxon>
        <taxon>Acidobacteriaceae</taxon>
        <taxon>Occallatibacter</taxon>
    </lineage>
</organism>
<keyword evidence="1 2" id="KW-0238">DNA-binding</keyword>
<dbReference type="Gene3D" id="1.10.10.10">
    <property type="entry name" value="Winged helix-like DNA-binding domain superfamily/Winged helix DNA-binding domain"/>
    <property type="match status" value="1"/>
</dbReference>
<keyword evidence="5" id="KW-1185">Reference proteome</keyword>
<evidence type="ECO:0000256" key="1">
    <source>
        <dbReference type="ARBA" id="ARBA00023125"/>
    </source>
</evidence>
<name>A0A9J7BRK2_9BACT</name>
<feature type="DNA-binding region" description="OmpR/PhoB-type" evidence="2">
    <location>
        <begin position="14"/>
        <end position="107"/>
    </location>
</feature>
<dbReference type="KEGG" id="orp:MOP44_00320"/>
<protein>
    <submittedName>
        <fullName evidence="4">Winged helix-turn-helix domain-containing protein</fullName>
    </submittedName>
</protein>
<accession>A0A9J7BRK2</accession>
<dbReference type="PROSITE" id="PS51755">
    <property type="entry name" value="OMPR_PHOB"/>
    <property type="match status" value="1"/>
</dbReference>
<reference evidence="4" key="1">
    <citation type="submission" date="2021-04" db="EMBL/GenBank/DDBJ databases">
        <title>Phylogenetic analysis of Acidobacteriaceae.</title>
        <authorList>
            <person name="Qiu L."/>
            <person name="Zhang Q."/>
        </authorList>
    </citation>
    <scope>NUCLEOTIDE SEQUENCE</scope>
    <source>
        <strain evidence="4">DSM 25168</strain>
    </source>
</reference>
<dbReference type="GO" id="GO:0003677">
    <property type="term" value="F:DNA binding"/>
    <property type="evidence" value="ECO:0007669"/>
    <property type="project" value="UniProtKB-UniRule"/>
</dbReference>
<dbReference type="GO" id="GO:0006355">
    <property type="term" value="P:regulation of DNA-templated transcription"/>
    <property type="evidence" value="ECO:0007669"/>
    <property type="project" value="InterPro"/>
</dbReference>
<dbReference type="CDD" id="cd00383">
    <property type="entry name" value="trans_reg_C"/>
    <property type="match status" value="1"/>
</dbReference>
<dbReference type="GO" id="GO:0000160">
    <property type="term" value="P:phosphorelay signal transduction system"/>
    <property type="evidence" value="ECO:0007669"/>
    <property type="project" value="InterPro"/>
</dbReference>
<gene>
    <name evidence="4" type="ORF">MOP44_00320</name>
</gene>
<dbReference type="InterPro" id="IPR036388">
    <property type="entry name" value="WH-like_DNA-bd_sf"/>
</dbReference>
<dbReference type="EMBL" id="CP093313">
    <property type="protein sequence ID" value="UWZ84394.1"/>
    <property type="molecule type" value="Genomic_DNA"/>
</dbReference>
<dbReference type="SMART" id="SM00862">
    <property type="entry name" value="Trans_reg_C"/>
    <property type="match status" value="1"/>
</dbReference>
<dbReference type="Pfam" id="PF00486">
    <property type="entry name" value="Trans_reg_C"/>
    <property type="match status" value="1"/>
</dbReference>
<dbReference type="Proteomes" id="UP001059380">
    <property type="component" value="Chromosome"/>
</dbReference>
<feature type="domain" description="OmpR/PhoB-type" evidence="3">
    <location>
        <begin position="14"/>
        <end position="107"/>
    </location>
</feature>
<dbReference type="RefSeq" id="WP_260793897.1">
    <property type="nucleotide sequence ID" value="NZ_CP093313.1"/>
</dbReference>
<dbReference type="InterPro" id="IPR016032">
    <property type="entry name" value="Sig_transdc_resp-reg_C-effctor"/>
</dbReference>
<evidence type="ECO:0000259" key="3">
    <source>
        <dbReference type="PROSITE" id="PS51755"/>
    </source>
</evidence>
<dbReference type="SUPFAM" id="SSF46894">
    <property type="entry name" value="C-terminal effector domain of the bipartite response regulators"/>
    <property type="match status" value="1"/>
</dbReference>
<evidence type="ECO:0000313" key="4">
    <source>
        <dbReference type="EMBL" id="UWZ84394.1"/>
    </source>
</evidence>
<sequence length="131" mass="14999">MGSRFSNENQTRSSSAYRFGTFEHRPEDRRLSRHDREVRLQPRALDALLCLVRNAQHLVSKQALMTTLWPSVHVSEANLTNLIGDLRKIVGRNAIRTVSKHGYRFESPVLDEPGIRPSAYEKFLRANELAA</sequence>